<reference evidence="1 2" key="1">
    <citation type="submission" date="2022-11" db="EMBL/GenBank/DDBJ databases">
        <title>Whole genome sequence of Eschrichtius robustus ER-17-0199.</title>
        <authorList>
            <person name="Bruniche-Olsen A."/>
            <person name="Black A.N."/>
            <person name="Fields C.J."/>
            <person name="Walden K."/>
            <person name="Dewoody J.A."/>
        </authorList>
    </citation>
    <scope>NUCLEOTIDE SEQUENCE [LARGE SCALE GENOMIC DNA]</scope>
    <source>
        <strain evidence="1">ER-17-0199</strain>
        <tissue evidence="1">Blubber</tissue>
    </source>
</reference>
<keyword evidence="2" id="KW-1185">Reference proteome</keyword>
<sequence>MEETPSSAVGVKKGLWEEESQPFGPASVTCMSSASQQRRGGVSQGRGCLCPLTAWQCQESLWPEKMALSQGQGRGSSPRFPFKAQLWGVCPSSRLSYSLAKLLLCGHLDPISSFLPPPISGKRPWAALPISKGFSPRKPSLSSPNPHCQVSYPYLEHSSSSPFSPTRRESLGPSAHFPLGSWLNIGSPWPDCEFPLQGGYHIERFPLPAQCLAGRSPEPVSRAPGTETWCSEAWSQHRCSSSF</sequence>
<name>A0AB34GP90_ESCRO</name>
<evidence type="ECO:0000313" key="2">
    <source>
        <dbReference type="Proteomes" id="UP001159641"/>
    </source>
</evidence>
<organism evidence="1 2">
    <name type="scientific">Eschrichtius robustus</name>
    <name type="common">California gray whale</name>
    <name type="synonym">Eschrichtius gibbosus</name>
    <dbReference type="NCBI Taxonomy" id="9764"/>
    <lineage>
        <taxon>Eukaryota</taxon>
        <taxon>Metazoa</taxon>
        <taxon>Chordata</taxon>
        <taxon>Craniata</taxon>
        <taxon>Vertebrata</taxon>
        <taxon>Euteleostomi</taxon>
        <taxon>Mammalia</taxon>
        <taxon>Eutheria</taxon>
        <taxon>Laurasiatheria</taxon>
        <taxon>Artiodactyla</taxon>
        <taxon>Whippomorpha</taxon>
        <taxon>Cetacea</taxon>
        <taxon>Mysticeti</taxon>
        <taxon>Eschrichtiidae</taxon>
        <taxon>Eschrichtius</taxon>
    </lineage>
</organism>
<accession>A0AB34GP90</accession>
<evidence type="ECO:0000313" key="1">
    <source>
        <dbReference type="EMBL" id="KAJ8780998.1"/>
    </source>
</evidence>
<protein>
    <submittedName>
        <fullName evidence="1">Uncharacterized protein</fullName>
    </submittedName>
</protein>
<gene>
    <name evidence="1" type="ORF">J1605_001041</name>
</gene>
<comment type="caution">
    <text evidence="1">The sequence shown here is derived from an EMBL/GenBank/DDBJ whole genome shotgun (WGS) entry which is preliminary data.</text>
</comment>
<proteinExistence type="predicted"/>
<dbReference type="Proteomes" id="UP001159641">
    <property type="component" value="Unassembled WGS sequence"/>
</dbReference>
<dbReference type="EMBL" id="JAIQCJ010002152">
    <property type="protein sequence ID" value="KAJ8780998.1"/>
    <property type="molecule type" value="Genomic_DNA"/>
</dbReference>
<dbReference type="AlphaFoldDB" id="A0AB34GP90"/>